<keyword evidence="10" id="KW-0902">Two-component regulatory system</keyword>
<dbReference type="InterPro" id="IPR004358">
    <property type="entry name" value="Sig_transdc_His_kin-like_C"/>
</dbReference>
<evidence type="ECO:0000256" key="6">
    <source>
        <dbReference type="ARBA" id="ARBA00022679"/>
    </source>
</evidence>
<evidence type="ECO:0000256" key="5">
    <source>
        <dbReference type="ARBA" id="ARBA00022553"/>
    </source>
</evidence>
<evidence type="ECO:0000259" key="15">
    <source>
        <dbReference type="PROSITE" id="PS50112"/>
    </source>
</evidence>
<evidence type="ECO:0000259" key="14">
    <source>
        <dbReference type="PROSITE" id="PS50110"/>
    </source>
</evidence>
<dbReference type="SMART" id="SM00448">
    <property type="entry name" value="REC"/>
    <property type="match status" value="2"/>
</dbReference>
<evidence type="ECO:0000313" key="18">
    <source>
        <dbReference type="Proteomes" id="UP000248857"/>
    </source>
</evidence>
<sequence>MAPVRLLLIDDSPNDRLLAVRQLKQEFSELQPLEVCDAEGLTQALNENRFDIVITDYQLRWTTGLDVLEEIKQRRPDCPVVMFTGTGSEEIAVTAMKAGLDDYVVKSPQHYVRLAKATQIAWERTQQQQALKEAEERYQRLFEEVPIGLYRLTREGKLLDANRRFLEILGYESKDEVLATDVVNDCIATAASGLWTAQLDVTDATQSVSTHLRHRSGDEIWVRHYVRLVRNPQGNTQYYEGAIEDITAYRRTELERNQLLISERKARAEAETANRVKDEFLATVSHELRTPLNAMLGWVQLLRGGQLSEEKSAKAIEIIERNAIAQNQLIDDLLDVSRIIRGKLKLKVKAIPLRNIVNAALDTVRHAVENKQIQLETDFAPSVTLVNGDQERLQQVFWNLLTNAVKFTPEGGKITIRVESKPNCAQVQIVDTGQGIEPGHLPYMFERFRQADESSTRQKGGLGLGLAIVRHLVELHGGVVTAESAGTGQGSTFMVQLPLFDTVQPLAQISLPADQSLPSLKNLQLLVVEDEDDAREMLTLLLEQCGAQISAVGSVSAAMAHLAHHTPHLIISDIAMPVEDGYTLIRQLRAEGRQIVAIALTAYAREQDKTAALQAGFNHHLPKPVDPNQLVQLIANLRQAGEI</sequence>
<comment type="catalytic activity">
    <reaction evidence="1">
        <text>ATP + protein L-histidine = ADP + protein N-phospho-L-histidine.</text>
        <dbReference type="EC" id="2.7.13.3"/>
    </reaction>
</comment>
<evidence type="ECO:0000256" key="9">
    <source>
        <dbReference type="ARBA" id="ARBA00022840"/>
    </source>
</evidence>
<protein>
    <recommendedName>
        <fullName evidence="3">histidine kinase</fullName>
        <ecNumber evidence="3">2.7.13.3</ecNumber>
    </recommendedName>
</protein>
<feature type="modified residue" description="4-aspartylphosphate" evidence="12">
    <location>
        <position position="573"/>
    </location>
</feature>
<dbReference type="NCBIfam" id="TIGR00229">
    <property type="entry name" value="sensory_box"/>
    <property type="match status" value="1"/>
</dbReference>
<dbReference type="GO" id="GO:0000155">
    <property type="term" value="F:phosphorelay sensor kinase activity"/>
    <property type="evidence" value="ECO:0007669"/>
    <property type="project" value="InterPro"/>
</dbReference>
<dbReference type="CDD" id="cd00130">
    <property type="entry name" value="PAS"/>
    <property type="match status" value="1"/>
</dbReference>
<dbReference type="OrthoDB" id="219325at2"/>
<evidence type="ECO:0000313" key="17">
    <source>
        <dbReference type="EMBL" id="PZD75018.1"/>
    </source>
</evidence>
<dbReference type="InterPro" id="IPR003594">
    <property type="entry name" value="HATPase_dom"/>
</dbReference>
<gene>
    <name evidence="17" type="primary">luxQ_1</name>
    <name evidence="17" type="ORF">C1752_00309</name>
</gene>
<keyword evidence="5 12" id="KW-0597">Phosphoprotein</keyword>
<evidence type="ECO:0000256" key="1">
    <source>
        <dbReference type="ARBA" id="ARBA00000085"/>
    </source>
</evidence>
<keyword evidence="8 17" id="KW-0418">Kinase</keyword>
<dbReference type="PROSITE" id="PS50110">
    <property type="entry name" value="RESPONSE_REGULATORY"/>
    <property type="match status" value="2"/>
</dbReference>
<evidence type="ECO:0000256" key="8">
    <source>
        <dbReference type="ARBA" id="ARBA00022777"/>
    </source>
</evidence>
<dbReference type="InterPro" id="IPR036097">
    <property type="entry name" value="HisK_dim/P_sf"/>
</dbReference>
<dbReference type="InterPro" id="IPR001789">
    <property type="entry name" value="Sig_transdc_resp-reg_receiver"/>
</dbReference>
<evidence type="ECO:0000256" key="4">
    <source>
        <dbReference type="ARBA" id="ARBA00022475"/>
    </source>
</evidence>
<dbReference type="CDD" id="cd16922">
    <property type="entry name" value="HATPase_EvgS-ArcB-TorS-like"/>
    <property type="match status" value="1"/>
</dbReference>
<dbReference type="Proteomes" id="UP000248857">
    <property type="component" value="Unassembled WGS sequence"/>
</dbReference>
<keyword evidence="9" id="KW-0067">ATP-binding</keyword>
<feature type="domain" description="Histidine kinase" evidence="13">
    <location>
        <begin position="283"/>
        <end position="501"/>
    </location>
</feature>
<dbReference type="SMART" id="SM00388">
    <property type="entry name" value="HisKA"/>
    <property type="match status" value="1"/>
</dbReference>
<dbReference type="InterPro" id="IPR000014">
    <property type="entry name" value="PAS"/>
</dbReference>
<dbReference type="AlphaFoldDB" id="A0A2W1JNU5"/>
<comment type="subcellular location">
    <subcellularLocation>
        <location evidence="2">Cell membrane</location>
    </subcellularLocation>
</comment>
<dbReference type="GO" id="GO:0005524">
    <property type="term" value="F:ATP binding"/>
    <property type="evidence" value="ECO:0007669"/>
    <property type="project" value="UniProtKB-KW"/>
</dbReference>
<dbReference type="InterPro" id="IPR035965">
    <property type="entry name" value="PAS-like_dom_sf"/>
</dbReference>
<feature type="domain" description="Response regulatory" evidence="14">
    <location>
        <begin position="5"/>
        <end position="121"/>
    </location>
</feature>
<evidence type="ECO:0000256" key="10">
    <source>
        <dbReference type="ARBA" id="ARBA00023012"/>
    </source>
</evidence>
<feature type="domain" description="PAS" evidence="15">
    <location>
        <begin position="134"/>
        <end position="175"/>
    </location>
</feature>
<dbReference type="Gene3D" id="3.30.450.20">
    <property type="entry name" value="PAS domain"/>
    <property type="match status" value="1"/>
</dbReference>
<dbReference type="Pfam" id="PF00072">
    <property type="entry name" value="Response_reg"/>
    <property type="match status" value="2"/>
</dbReference>
<accession>A0A2W1JNU5</accession>
<name>A0A2W1JNU5_9CYAN</name>
<dbReference type="Gene3D" id="3.40.50.2300">
    <property type="match status" value="2"/>
</dbReference>
<proteinExistence type="predicted"/>
<feature type="domain" description="PAC" evidence="16">
    <location>
        <begin position="206"/>
        <end position="258"/>
    </location>
</feature>
<dbReference type="SUPFAM" id="SSF55874">
    <property type="entry name" value="ATPase domain of HSP90 chaperone/DNA topoisomerase II/histidine kinase"/>
    <property type="match status" value="1"/>
</dbReference>
<dbReference type="PROSITE" id="PS50112">
    <property type="entry name" value="PAS"/>
    <property type="match status" value="1"/>
</dbReference>
<dbReference type="InterPro" id="IPR036890">
    <property type="entry name" value="HATPase_C_sf"/>
</dbReference>
<keyword evidence="11" id="KW-0472">Membrane</keyword>
<dbReference type="PRINTS" id="PR00344">
    <property type="entry name" value="BCTRLSENSOR"/>
</dbReference>
<dbReference type="InterPro" id="IPR003661">
    <property type="entry name" value="HisK_dim/P_dom"/>
</dbReference>
<keyword evidence="18" id="KW-1185">Reference proteome</keyword>
<dbReference type="SUPFAM" id="SSF55785">
    <property type="entry name" value="PYP-like sensor domain (PAS domain)"/>
    <property type="match status" value="1"/>
</dbReference>
<dbReference type="Gene3D" id="3.30.565.10">
    <property type="entry name" value="Histidine kinase-like ATPase, C-terminal domain"/>
    <property type="match status" value="1"/>
</dbReference>
<dbReference type="CDD" id="cd00156">
    <property type="entry name" value="REC"/>
    <property type="match status" value="1"/>
</dbReference>
<dbReference type="EMBL" id="PQWO01000001">
    <property type="protein sequence ID" value="PZD75018.1"/>
    <property type="molecule type" value="Genomic_DNA"/>
</dbReference>
<evidence type="ECO:0000259" key="16">
    <source>
        <dbReference type="PROSITE" id="PS50113"/>
    </source>
</evidence>
<dbReference type="PROSITE" id="PS50113">
    <property type="entry name" value="PAC"/>
    <property type="match status" value="1"/>
</dbReference>
<feature type="domain" description="Response regulatory" evidence="14">
    <location>
        <begin position="524"/>
        <end position="638"/>
    </location>
</feature>
<dbReference type="Pfam" id="PF13188">
    <property type="entry name" value="PAS_8"/>
    <property type="match status" value="1"/>
</dbReference>
<reference evidence="17 18" key="1">
    <citation type="journal article" date="2018" name="Sci. Rep.">
        <title>A novel species of the marine cyanobacterium Acaryochloris with a unique pigment content and lifestyle.</title>
        <authorList>
            <person name="Partensky F."/>
            <person name="Six C."/>
            <person name="Ratin M."/>
            <person name="Garczarek L."/>
            <person name="Vaulot D."/>
            <person name="Probert I."/>
            <person name="Calteau A."/>
            <person name="Gourvil P."/>
            <person name="Marie D."/>
            <person name="Grebert T."/>
            <person name="Bouchier C."/>
            <person name="Le Panse S."/>
            <person name="Gachenot M."/>
            <person name="Rodriguez F."/>
            <person name="Garrido J.L."/>
        </authorList>
    </citation>
    <scope>NUCLEOTIDE SEQUENCE [LARGE SCALE GENOMIC DNA]</scope>
    <source>
        <strain evidence="17 18">RCC1774</strain>
    </source>
</reference>
<evidence type="ECO:0000256" key="11">
    <source>
        <dbReference type="ARBA" id="ARBA00023136"/>
    </source>
</evidence>
<keyword evidence="4" id="KW-1003">Cell membrane</keyword>
<dbReference type="Pfam" id="PF00512">
    <property type="entry name" value="HisKA"/>
    <property type="match status" value="1"/>
</dbReference>
<dbReference type="Gene3D" id="1.10.287.130">
    <property type="match status" value="1"/>
</dbReference>
<evidence type="ECO:0000256" key="2">
    <source>
        <dbReference type="ARBA" id="ARBA00004236"/>
    </source>
</evidence>
<organism evidence="17 18">
    <name type="scientific">Acaryochloris thomasi RCC1774</name>
    <dbReference type="NCBI Taxonomy" id="1764569"/>
    <lineage>
        <taxon>Bacteria</taxon>
        <taxon>Bacillati</taxon>
        <taxon>Cyanobacteriota</taxon>
        <taxon>Cyanophyceae</taxon>
        <taxon>Acaryochloridales</taxon>
        <taxon>Acaryochloridaceae</taxon>
        <taxon>Acaryochloris</taxon>
        <taxon>Acaryochloris thomasi</taxon>
    </lineage>
</organism>
<dbReference type="EC" id="2.7.13.3" evidence="3"/>
<evidence type="ECO:0000256" key="7">
    <source>
        <dbReference type="ARBA" id="ARBA00022741"/>
    </source>
</evidence>
<dbReference type="RefSeq" id="WP_110984291.1">
    <property type="nucleotide sequence ID" value="NZ_CAWNWM010000001.1"/>
</dbReference>
<dbReference type="InterPro" id="IPR011006">
    <property type="entry name" value="CheY-like_superfamily"/>
</dbReference>
<dbReference type="SMART" id="SM00387">
    <property type="entry name" value="HATPase_c"/>
    <property type="match status" value="1"/>
</dbReference>
<dbReference type="CDD" id="cd17580">
    <property type="entry name" value="REC_2_DhkD-like"/>
    <property type="match status" value="1"/>
</dbReference>
<dbReference type="CDD" id="cd00082">
    <property type="entry name" value="HisKA"/>
    <property type="match status" value="1"/>
</dbReference>
<dbReference type="InterPro" id="IPR000700">
    <property type="entry name" value="PAS-assoc_C"/>
</dbReference>
<dbReference type="SUPFAM" id="SSF47384">
    <property type="entry name" value="Homodimeric domain of signal transducing histidine kinase"/>
    <property type="match status" value="1"/>
</dbReference>
<dbReference type="PROSITE" id="PS50109">
    <property type="entry name" value="HIS_KIN"/>
    <property type="match status" value="1"/>
</dbReference>
<evidence type="ECO:0000256" key="12">
    <source>
        <dbReference type="PROSITE-ProRule" id="PRU00169"/>
    </source>
</evidence>
<dbReference type="InterPro" id="IPR005467">
    <property type="entry name" value="His_kinase_dom"/>
</dbReference>
<evidence type="ECO:0000256" key="3">
    <source>
        <dbReference type="ARBA" id="ARBA00012438"/>
    </source>
</evidence>
<dbReference type="SUPFAM" id="SSF52172">
    <property type="entry name" value="CheY-like"/>
    <property type="match status" value="2"/>
</dbReference>
<feature type="modified residue" description="4-aspartylphosphate" evidence="12">
    <location>
        <position position="56"/>
    </location>
</feature>
<dbReference type="PANTHER" id="PTHR43547">
    <property type="entry name" value="TWO-COMPONENT HISTIDINE KINASE"/>
    <property type="match status" value="1"/>
</dbReference>
<evidence type="ECO:0000259" key="13">
    <source>
        <dbReference type="PROSITE" id="PS50109"/>
    </source>
</evidence>
<dbReference type="PANTHER" id="PTHR43547:SF2">
    <property type="entry name" value="HYBRID SIGNAL TRANSDUCTION HISTIDINE KINASE C"/>
    <property type="match status" value="1"/>
</dbReference>
<dbReference type="Pfam" id="PF02518">
    <property type="entry name" value="HATPase_c"/>
    <property type="match status" value="1"/>
</dbReference>
<comment type="caution">
    <text evidence="17">The sequence shown here is derived from an EMBL/GenBank/DDBJ whole genome shotgun (WGS) entry which is preliminary data.</text>
</comment>
<keyword evidence="7" id="KW-0547">Nucleotide-binding</keyword>
<dbReference type="GO" id="GO:0005886">
    <property type="term" value="C:plasma membrane"/>
    <property type="evidence" value="ECO:0007669"/>
    <property type="project" value="UniProtKB-SubCell"/>
</dbReference>
<dbReference type="FunFam" id="3.30.565.10:FF:000023">
    <property type="entry name" value="PAS domain-containing sensor histidine kinase"/>
    <property type="match status" value="1"/>
</dbReference>
<keyword evidence="6 17" id="KW-0808">Transferase</keyword>